<protein>
    <submittedName>
        <fullName evidence="1">Uncharacterized protein</fullName>
    </submittedName>
</protein>
<dbReference type="AlphaFoldDB" id="A0AAW1R1H7"/>
<gene>
    <name evidence="1" type="ORF">WJX81_000066</name>
</gene>
<evidence type="ECO:0000313" key="1">
    <source>
        <dbReference type="EMBL" id="KAK9827689.1"/>
    </source>
</evidence>
<dbReference type="EMBL" id="JALJOU010000055">
    <property type="protein sequence ID" value="KAK9827689.1"/>
    <property type="molecule type" value="Genomic_DNA"/>
</dbReference>
<dbReference type="Proteomes" id="UP001445335">
    <property type="component" value="Unassembled WGS sequence"/>
</dbReference>
<comment type="caution">
    <text evidence="1">The sequence shown here is derived from an EMBL/GenBank/DDBJ whole genome shotgun (WGS) entry which is preliminary data.</text>
</comment>
<sequence>MLRVVREPGTAEANAVMVVCMGVDVVSCFLDECRAQPADVRSDDDAAIVTLGLRQRSRTSKQGVRLHQACAALHNLAAW</sequence>
<keyword evidence="2" id="KW-1185">Reference proteome</keyword>
<reference evidence="1 2" key="1">
    <citation type="journal article" date="2024" name="Nat. Commun.">
        <title>Phylogenomics reveals the evolutionary origins of lichenization in chlorophyte algae.</title>
        <authorList>
            <person name="Puginier C."/>
            <person name="Libourel C."/>
            <person name="Otte J."/>
            <person name="Skaloud P."/>
            <person name="Haon M."/>
            <person name="Grisel S."/>
            <person name="Petersen M."/>
            <person name="Berrin J.G."/>
            <person name="Delaux P.M."/>
            <person name="Dal Grande F."/>
            <person name="Keller J."/>
        </authorList>
    </citation>
    <scope>NUCLEOTIDE SEQUENCE [LARGE SCALE GENOMIC DNA]</scope>
    <source>
        <strain evidence="1 2">SAG 245.80</strain>
    </source>
</reference>
<proteinExistence type="predicted"/>
<name>A0AAW1R1H7_9CHLO</name>
<accession>A0AAW1R1H7</accession>
<organism evidence="1 2">
    <name type="scientific">Elliptochloris bilobata</name>
    <dbReference type="NCBI Taxonomy" id="381761"/>
    <lineage>
        <taxon>Eukaryota</taxon>
        <taxon>Viridiplantae</taxon>
        <taxon>Chlorophyta</taxon>
        <taxon>core chlorophytes</taxon>
        <taxon>Trebouxiophyceae</taxon>
        <taxon>Trebouxiophyceae incertae sedis</taxon>
        <taxon>Elliptochloris clade</taxon>
        <taxon>Elliptochloris</taxon>
    </lineage>
</organism>
<evidence type="ECO:0000313" key="2">
    <source>
        <dbReference type="Proteomes" id="UP001445335"/>
    </source>
</evidence>